<accession>A0AAN9F7C0</accession>
<dbReference type="InterPro" id="IPR029071">
    <property type="entry name" value="Ubiquitin-like_domsf"/>
</dbReference>
<evidence type="ECO:0000259" key="1">
    <source>
        <dbReference type="Pfam" id="PF11976"/>
    </source>
</evidence>
<proteinExistence type="predicted"/>
<dbReference type="AlphaFoldDB" id="A0AAN9F7C0"/>
<dbReference type="Proteomes" id="UP001372338">
    <property type="component" value="Unassembled WGS sequence"/>
</dbReference>
<dbReference type="Gene3D" id="3.10.20.90">
    <property type="entry name" value="Phosphatidylinositol 3-kinase Catalytic Subunit, Chain A, domain 1"/>
    <property type="match status" value="1"/>
</dbReference>
<feature type="domain" description="Rad60/SUMO-like" evidence="1">
    <location>
        <begin position="130"/>
        <end position="199"/>
    </location>
</feature>
<reference evidence="2 3" key="1">
    <citation type="submission" date="2024-01" db="EMBL/GenBank/DDBJ databases">
        <title>The genomes of 5 underutilized Papilionoideae crops provide insights into root nodulation and disease resistanc.</title>
        <authorList>
            <person name="Yuan L."/>
        </authorList>
    </citation>
    <scope>NUCLEOTIDE SEQUENCE [LARGE SCALE GENOMIC DNA]</scope>
    <source>
        <strain evidence="2">ZHUSHIDOU_FW_LH</strain>
        <tissue evidence="2">Leaf</tissue>
    </source>
</reference>
<dbReference type="Pfam" id="PF11976">
    <property type="entry name" value="Rad60-SLD"/>
    <property type="match status" value="1"/>
</dbReference>
<protein>
    <recommendedName>
        <fullName evidence="1">Rad60/SUMO-like domain-containing protein</fullName>
    </recommendedName>
</protein>
<keyword evidence="3" id="KW-1185">Reference proteome</keyword>
<evidence type="ECO:0000313" key="3">
    <source>
        <dbReference type="Proteomes" id="UP001372338"/>
    </source>
</evidence>
<name>A0AAN9F7C0_CROPI</name>
<dbReference type="SUPFAM" id="SSF54236">
    <property type="entry name" value="Ubiquitin-like"/>
    <property type="match status" value="1"/>
</dbReference>
<dbReference type="EMBL" id="JAYWIO010000004">
    <property type="protein sequence ID" value="KAK7268680.1"/>
    <property type="molecule type" value="Genomic_DNA"/>
</dbReference>
<evidence type="ECO:0000313" key="2">
    <source>
        <dbReference type="EMBL" id="KAK7268680.1"/>
    </source>
</evidence>
<sequence>MPALDIFSDDEPWFSDKFDFEESVVDDEQLFYEEFYEDQGDDEQLLNEDYEYDEQLFYEDEEQLFNEDYEYDEQLFYEDYGDESYVMENASAEEEEQLFPEDDEPNSEECLTATQVNMVCLSIRSGEKPITLIVQRQNEEVLYYRMGMNTRLMFLMMDYCERKGLVFGAMRFIGPDGCRLNGKQTPRDLHMEDVDVIDVFC</sequence>
<organism evidence="2 3">
    <name type="scientific">Crotalaria pallida</name>
    <name type="common">Smooth rattlebox</name>
    <name type="synonym">Crotalaria striata</name>
    <dbReference type="NCBI Taxonomy" id="3830"/>
    <lineage>
        <taxon>Eukaryota</taxon>
        <taxon>Viridiplantae</taxon>
        <taxon>Streptophyta</taxon>
        <taxon>Embryophyta</taxon>
        <taxon>Tracheophyta</taxon>
        <taxon>Spermatophyta</taxon>
        <taxon>Magnoliopsida</taxon>
        <taxon>eudicotyledons</taxon>
        <taxon>Gunneridae</taxon>
        <taxon>Pentapetalae</taxon>
        <taxon>rosids</taxon>
        <taxon>fabids</taxon>
        <taxon>Fabales</taxon>
        <taxon>Fabaceae</taxon>
        <taxon>Papilionoideae</taxon>
        <taxon>50 kb inversion clade</taxon>
        <taxon>genistoids sensu lato</taxon>
        <taxon>core genistoids</taxon>
        <taxon>Crotalarieae</taxon>
        <taxon>Crotalaria</taxon>
    </lineage>
</organism>
<dbReference type="InterPro" id="IPR022617">
    <property type="entry name" value="Rad60/SUMO-like_dom"/>
</dbReference>
<gene>
    <name evidence="2" type="ORF">RIF29_21386</name>
</gene>
<comment type="caution">
    <text evidence="2">The sequence shown here is derived from an EMBL/GenBank/DDBJ whole genome shotgun (WGS) entry which is preliminary data.</text>
</comment>
<dbReference type="PANTHER" id="PTHR10562">
    <property type="entry name" value="SMALL UBIQUITIN-RELATED MODIFIER"/>
    <property type="match status" value="1"/>
</dbReference>